<dbReference type="InterPro" id="IPR046038">
    <property type="entry name" value="DUF5996"/>
</dbReference>
<dbReference type="OrthoDB" id="9800945at2"/>
<dbReference type="Proteomes" id="UP000287188">
    <property type="component" value="Unassembled WGS sequence"/>
</dbReference>
<gene>
    <name evidence="1" type="ORF">KDK_46700</name>
</gene>
<proteinExistence type="predicted"/>
<keyword evidence="2" id="KW-1185">Reference proteome</keyword>
<organism evidence="1 2">
    <name type="scientific">Dictyobacter kobayashii</name>
    <dbReference type="NCBI Taxonomy" id="2014872"/>
    <lineage>
        <taxon>Bacteria</taxon>
        <taxon>Bacillati</taxon>
        <taxon>Chloroflexota</taxon>
        <taxon>Ktedonobacteria</taxon>
        <taxon>Ktedonobacterales</taxon>
        <taxon>Dictyobacteraceae</taxon>
        <taxon>Dictyobacter</taxon>
    </lineage>
</organism>
<dbReference type="AlphaFoldDB" id="A0A402APG9"/>
<evidence type="ECO:0000313" key="2">
    <source>
        <dbReference type="Proteomes" id="UP000287188"/>
    </source>
</evidence>
<evidence type="ECO:0008006" key="3">
    <source>
        <dbReference type="Google" id="ProtNLM"/>
    </source>
</evidence>
<sequence length="311" mass="35308">MEQRKKDVLVEAWPALPLVTPWLETRETLHLWMQVVGKVRLELSPYINHWWQVPLYLTARGLTTSSIPVPGQPGQIFEVLFDFIDHQLLIQTSAGTGKTLPLIPRSVSEFYHEFMESLHALGIEVRINPLPSEIQHPIPCDQDDIHDSYDAESAQRFWRVLLHIQAVMKEFRGGFIGKASPIHFFWGSFDLAVTRFSGRRAPARPGADLMTREAYSHEVSSCGFWPGDSASPEPVFYAYSAPEPVGFREAAVRPDAAFYYPALGEFVLRYEDVHSSANPEQTLLEFFQSTYEAGATLGRWDRAALERTETV</sequence>
<name>A0A402APG9_9CHLR</name>
<dbReference type="RefSeq" id="WP_126552463.1">
    <property type="nucleotide sequence ID" value="NZ_BIFS01000001.1"/>
</dbReference>
<accession>A0A402APG9</accession>
<dbReference type="EMBL" id="BIFS01000001">
    <property type="protein sequence ID" value="GCE20870.1"/>
    <property type="molecule type" value="Genomic_DNA"/>
</dbReference>
<evidence type="ECO:0000313" key="1">
    <source>
        <dbReference type="EMBL" id="GCE20870.1"/>
    </source>
</evidence>
<comment type="caution">
    <text evidence="1">The sequence shown here is derived from an EMBL/GenBank/DDBJ whole genome shotgun (WGS) entry which is preliminary data.</text>
</comment>
<dbReference type="Pfam" id="PF19459">
    <property type="entry name" value="DUF5996"/>
    <property type="match status" value="1"/>
</dbReference>
<reference evidence="2" key="1">
    <citation type="submission" date="2018-12" db="EMBL/GenBank/DDBJ databases">
        <title>Tengunoibacter tsumagoiensis gen. nov., sp. nov., Dictyobacter kobayashii sp. nov., D. alpinus sp. nov., and D. joshuensis sp. nov. and description of Dictyobacteraceae fam. nov. within the order Ktedonobacterales isolated from Tengu-no-mugimeshi.</title>
        <authorList>
            <person name="Wang C.M."/>
            <person name="Zheng Y."/>
            <person name="Sakai Y."/>
            <person name="Toyoda A."/>
            <person name="Minakuchi Y."/>
            <person name="Abe K."/>
            <person name="Yokota A."/>
            <person name="Yabe S."/>
        </authorList>
    </citation>
    <scope>NUCLEOTIDE SEQUENCE [LARGE SCALE GENOMIC DNA]</scope>
    <source>
        <strain evidence="2">Uno11</strain>
    </source>
</reference>
<protein>
    <recommendedName>
        <fullName evidence="3">Ava_C0101 and related proteins</fullName>
    </recommendedName>
</protein>